<reference evidence="3 4" key="1">
    <citation type="submission" date="2021-08" db="EMBL/GenBank/DDBJ databases">
        <authorList>
            <person name="Peeters C."/>
        </authorList>
    </citation>
    <scope>NUCLEOTIDE SEQUENCE [LARGE SCALE GENOMIC DNA]</scope>
    <source>
        <strain evidence="3 4">LMG 21510</strain>
    </source>
</reference>
<evidence type="ECO:0000313" key="4">
    <source>
        <dbReference type="Proteomes" id="UP000721236"/>
    </source>
</evidence>
<dbReference type="RefSeq" id="WP_224039661.1">
    <property type="nucleotide sequence ID" value="NZ_CAJZAH010000001.1"/>
</dbReference>
<feature type="signal peptide" evidence="2">
    <location>
        <begin position="1"/>
        <end position="32"/>
    </location>
</feature>
<accession>A0ABN7Y5K1</accession>
<comment type="caution">
    <text evidence="3">The sequence shown here is derived from an EMBL/GenBank/DDBJ whole genome shotgun (WGS) entry which is preliminary data.</text>
</comment>
<evidence type="ECO:0000256" key="1">
    <source>
        <dbReference type="ARBA" id="ARBA00022448"/>
    </source>
</evidence>
<keyword evidence="4" id="KW-1185">Reference proteome</keyword>
<dbReference type="Gene3D" id="1.10.287.470">
    <property type="entry name" value="Helix hairpin bin"/>
    <property type="match status" value="1"/>
</dbReference>
<keyword evidence="2" id="KW-0732">Signal</keyword>
<dbReference type="EMBL" id="CAJZAH010000001">
    <property type="protein sequence ID" value="CAG9167215.1"/>
    <property type="molecule type" value="Genomic_DNA"/>
</dbReference>
<dbReference type="Gene3D" id="2.40.50.100">
    <property type="match status" value="1"/>
</dbReference>
<dbReference type="Gene3D" id="2.40.420.20">
    <property type="match status" value="1"/>
</dbReference>
<organism evidence="3 4">
    <name type="scientific">Cupriavidus respiraculi</name>
    <dbReference type="NCBI Taxonomy" id="195930"/>
    <lineage>
        <taxon>Bacteria</taxon>
        <taxon>Pseudomonadati</taxon>
        <taxon>Pseudomonadota</taxon>
        <taxon>Betaproteobacteria</taxon>
        <taxon>Burkholderiales</taxon>
        <taxon>Burkholderiaceae</taxon>
        <taxon>Cupriavidus</taxon>
    </lineage>
</organism>
<feature type="chain" id="PRO_5045665551" description="RND efflux pump membrane fusion protein barrel-sandwich domain-containing protein" evidence="2">
    <location>
        <begin position="33"/>
        <end position="383"/>
    </location>
</feature>
<proteinExistence type="predicted"/>
<gene>
    <name evidence="3" type="ORF">LMG21510_00690</name>
</gene>
<dbReference type="SUPFAM" id="SSF111369">
    <property type="entry name" value="HlyD-like secretion proteins"/>
    <property type="match status" value="1"/>
</dbReference>
<evidence type="ECO:0000313" key="3">
    <source>
        <dbReference type="EMBL" id="CAG9167215.1"/>
    </source>
</evidence>
<sequence length="383" mass="39319">MNGNTNVLASAVASAFFAAMALMAFAPMPAFAGPGAHGPSGEHLDAPAAATGAGLARLPDGSVHVPKLAQRRMGIRTVVATQGEHPRTVELNAVVTIDPNAGGRLQAGYPGWIEPPPGGFPALGQRVRKGDVLALLRHKAPPYEAGNQQAQLASLSASLKLAQQRLQRLESLQDSVPRKEIEAARAEVLSLTGQRSAVGRSLRQVEALRAPASGVIATSNVVAGQVVAAEDVLYEVVDPSRLLIEASTADPALAARIRDGALRQPAGGALAFVGAGRSLRNGAVPLLFRTSGEVGAVPLAVGQPVTVIARLADTVTGIALPSEALVRGPGNETIVWIKAGAQRFVAQPVEAVALDARTVVAIKGLAADNRVVVSGAALVNQIR</sequence>
<evidence type="ECO:0008006" key="5">
    <source>
        <dbReference type="Google" id="ProtNLM"/>
    </source>
</evidence>
<dbReference type="PANTHER" id="PTHR30097">
    <property type="entry name" value="CATION EFFLUX SYSTEM PROTEIN CUSB"/>
    <property type="match status" value="1"/>
</dbReference>
<dbReference type="Gene3D" id="2.40.30.170">
    <property type="match status" value="1"/>
</dbReference>
<keyword evidence="1" id="KW-0813">Transport</keyword>
<evidence type="ECO:0000256" key="2">
    <source>
        <dbReference type="SAM" id="SignalP"/>
    </source>
</evidence>
<name>A0ABN7Y5K1_9BURK</name>
<dbReference type="Proteomes" id="UP000721236">
    <property type="component" value="Unassembled WGS sequence"/>
</dbReference>
<dbReference type="InterPro" id="IPR051909">
    <property type="entry name" value="MFP_Cation_Efflux"/>
</dbReference>
<protein>
    <recommendedName>
        <fullName evidence="5">RND efflux pump membrane fusion protein barrel-sandwich domain-containing protein</fullName>
    </recommendedName>
</protein>